<dbReference type="EMBL" id="AEJB01000435">
    <property type="protein sequence ID" value="ELP64688.1"/>
    <property type="molecule type" value="Genomic_DNA"/>
</dbReference>
<protein>
    <submittedName>
        <fullName evidence="2">Uncharacterized protein</fullName>
    </submittedName>
</protein>
<dbReference type="PATRIC" id="fig|698760.3.peg.6457"/>
<keyword evidence="3" id="KW-1185">Reference proteome</keyword>
<reference evidence="2 3" key="1">
    <citation type="journal article" date="2011" name="Plasmid">
        <title>Streptomyces turgidiscabies Car8 contains a modular pathogenicity island that shares virulence genes with other actinobacterial plant pathogens.</title>
        <authorList>
            <person name="Huguet-Tapia J.C."/>
            <person name="Badger J.H."/>
            <person name="Loria R."/>
            <person name="Pettis G.S."/>
        </authorList>
    </citation>
    <scope>NUCLEOTIDE SEQUENCE [LARGE SCALE GENOMIC DNA]</scope>
    <source>
        <strain evidence="2 3">Car8</strain>
    </source>
</reference>
<organism evidence="2 3">
    <name type="scientific">Streptomyces turgidiscabies (strain Car8)</name>
    <dbReference type="NCBI Taxonomy" id="698760"/>
    <lineage>
        <taxon>Bacteria</taxon>
        <taxon>Bacillati</taxon>
        <taxon>Actinomycetota</taxon>
        <taxon>Actinomycetes</taxon>
        <taxon>Kitasatosporales</taxon>
        <taxon>Streptomycetaceae</taxon>
        <taxon>Streptomyces</taxon>
    </lineage>
</organism>
<evidence type="ECO:0000256" key="1">
    <source>
        <dbReference type="SAM" id="MobiDB-lite"/>
    </source>
</evidence>
<feature type="region of interest" description="Disordered" evidence="1">
    <location>
        <begin position="1"/>
        <end position="47"/>
    </location>
</feature>
<name>L7EZ31_STRT8</name>
<dbReference type="Proteomes" id="UP000010931">
    <property type="component" value="Unassembled WGS sequence"/>
</dbReference>
<feature type="compositionally biased region" description="Basic residues" evidence="1">
    <location>
        <begin position="12"/>
        <end position="33"/>
    </location>
</feature>
<evidence type="ECO:0000313" key="2">
    <source>
        <dbReference type="EMBL" id="ELP64688.1"/>
    </source>
</evidence>
<sequence>MMVGVDEAVARAVRHGPRPRRRSRYGERRRRRRGELSSARRTTLRHS</sequence>
<evidence type="ECO:0000313" key="3">
    <source>
        <dbReference type="Proteomes" id="UP000010931"/>
    </source>
</evidence>
<dbReference type="AlphaFoldDB" id="L7EZ31"/>
<proteinExistence type="predicted"/>
<comment type="caution">
    <text evidence="2">The sequence shown here is derived from an EMBL/GenBank/DDBJ whole genome shotgun (WGS) entry which is preliminary data.</text>
</comment>
<gene>
    <name evidence="2" type="ORF">STRTUCAR8_00155</name>
</gene>
<accession>L7EZ31</accession>